<dbReference type="OrthoDB" id="5354002at2"/>
<reference evidence="4 5" key="1">
    <citation type="submission" date="2017-03" db="EMBL/GenBank/DDBJ databases">
        <title>Genomic and clinical evidence uncovers the enterohepatic species Helicobacter valdiviensis as a potential human intestinal pathogen.</title>
        <authorList>
            <person name="Fresia P."/>
            <person name="Jara R."/>
            <person name="Sierra R."/>
            <person name="Ferres I."/>
            <person name="Greif G."/>
            <person name="Iraola G."/>
            <person name="Collado L."/>
        </authorList>
    </citation>
    <scope>NUCLEOTIDE SEQUENCE [LARGE SCALE GENOMIC DNA]</scope>
    <source>
        <strain evidence="4 5">WBE14</strain>
    </source>
</reference>
<dbReference type="InterPro" id="IPR036770">
    <property type="entry name" value="Ankyrin_rpt-contain_sf"/>
</dbReference>
<dbReference type="NCBIfam" id="TIGR02167">
    <property type="entry name" value="Liste_lipo_26"/>
    <property type="match status" value="3"/>
</dbReference>
<sequence>MQKPAKVLEKQLINAVESLNVEAVKKLLDEGAPINAKVEHYGEESHLFGDLYRDYWHNYRFEDKQKEVQLMKKILDLFFASNQKIEGEFKGKGDNLLCFMIEHNYLLDCGKLLRLKPEINTQNIYENPLMIAVRYRKNKAVELLLKHGADVNLAANAGTPIEYAITYNLEVLPLLLENGGSVDEAFVEACRKGDEGLIKELLSKGAKIDSTNRLNQNALFFQKAYTNKNIFNMLLESGVNINHKDKNGFTPIFRVIYNKDTDYLEIFLEKGADIEAKNNAEITPVHYAYNRGFQKEANLLVRFGANINNQDDEGITPLMQSIINGKQNAFKALLKAGADISLKDKDGDDVHSLIKSQIDKKSQKAWEELIATTKPVKIKKPSAKNTKDSTPKVAKLKYFPTTKQELLKLVQNSKVKLETIDTSKIKDMSYIFKESKRRSFKGLETWNVESVENMKDMFRGAKFFNHDISAWNTKSLKNMQGIFYECENFNQPLDSWDVSRVTNMGWAFYRCIKFNQPLDSWNVSSVTSMDHTFYGCIEFNQPLNSWNVSNVETMSAMFMDARRFNQPLDLWNTSKVKEMGHMFSGAFSFNQNIESWDTSNVEGMSSMFSEAVSFNQPLNNWNVSKVIYMRCMFYGGFGGEGGKMSFNQPLDKWDVRNVKDMDRIFSNCHKFSQNIDNWQVRKDCRFSYEFTEFKGEFAGSSLTKLPKWYAQIIEEQKAQKK</sequence>
<evidence type="ECO:0000256" key="2">
    <source>
        <dbReference type="ARBA" id="ARBA00023043"/>
    </source>
</evidence>
<dbReference type="PROSITE" id="PS50088">
    <property type="entry name" value="ANK_REPEAT"/>
    <property type="match status" value="4"/>
</dbReference>
<evidence type="ECO:0000313" key="5">
    <source>
        <dbReference type="Proteomes" id="UP000249746"/>
    </source>
</evidence>
<dbReference type="Proteomes" id="UP000249746">
    <property type="component" value="Unassembled WGS sequence"/>
</dbReference>
<dbReference type="PROSITE" id="PS50297">
    <property type="entry name" value="ANK_REP_REGION"/>
    <property type="match status" value="4"/>
</dbReference>
<feature type="repeat" description="ANK" evidence="3">
    <location>
        <begin position="124"/>
        <end position="156"/>
    </location>
</feature>
<proteinExistence type="predicted"/>
<evidence type="ECO:0000256" key="1">
    <source>
        <dbReference type="ARBA" id="ARBA00022737"/>
    </source>
</evidence>
<keyword evidence="1" id="KW-0677">Repeat</keyword>
<dbReference type="Pfam" id="PF03382">
    <property type="entry name" value="DUF285"/>
    <property type="match status" value="2"/>
</dbReference>
<dbReference type="InterPro" id="IPR002110">
    <property type="entry name" value="Ankyrin_rpt"/>
</dbReference>
<dbReference type="PANTHER" id="PTHR24126:SF61">
    <property type="entry name" value="CHROMOSOME UNDETERMINED SCAFFOLD_2, WHOLE GENOME SHOTGUN SEQUENCE"/>
    <property type="match status" value="1"/>
</dbReference>
<evidence type="ECO:0000313" key="4">
    <source>
        <dbReference type="EMBL" id="PZT48980.1"/>
    </source>
</evidence>
<dbReference type="EMBL" id="NBIU01000002">
    <property type="protein sequence ID" value="PZT48980.1"/>
    <property type="molecule type" value="Genomic_DNA"/>
</dbReference>
<dbReference type="PANTHER" id="PTHR24126">
    <property type="entry name" value="ANKYRIN REPEAT, PH AND SEC7 DOMAIN CONTAINING PROTEIN SECG-RELATED"/>
    <property type="match status" value="1"/>
</dbReference>
<feature type="repeat" description="ANK" evidence="3">
    <location>
        <begin position="280"/>
        <end position="312"/>
    </location>
</feature>
<keyword evidence="2 3" id="KW-0040">ANK repeat</keyword>
<dbReference type="AlphaFoldDB" id="A0A2W6NJ89"/>
<name>A0A2W6NJ89_9HELI</name>
<dbReference type="SMART" id="SM00248">
    <property type="entry name" value="ANK"/>
    <property type="match status" value="7"/>
</dbReference>
<keyword evidence="5" id="KW-1185">Reference proteome</keyword>
<dbReference type="InterPro" id="IPR005046">
    <property type="entry name" value="DUF285"/>
</dbReference>
<dbReference type="Gene3D" id="1.25.40.20">
    <property type="entry name" value="Ankyrin repeat-containing domain"/>
    <property type="match status" value="1"/>
</dbReference>
<feature type="repeat" description="ANK" evidence="3">
    <location>
        <begin position="313"/>
        <end position="345"/>
    </location>
</feature>
<comment type="caution">
    <text evidence="4">The sequence shown here is derived from an EMBL/GenBank/DDBJ whole genome shotgun (WGS) entry which is preliminary data.</text>
</comment>
<organism evidence="4 5">
    <name type="scientific">Helicobacter valdiviensis</name>
    <dbReference type="NCBI Taxonomy" id="1458358"/>
    <lineage>
        <taxon>Bacteria</taxon>
        <taxon>Pseudomonadati</taxon>
        <taxon>Campylobacterota</taxon>
        <taxon>Epsilonproteobacteria</taxon>
        <taxon>Campylobacterales</taxon>
        <taxon>Helicobacteraceae</taxon>
        <taxon>Helicobacter</taxon>
    </lineage>
</organism>
<evidence type="ECO:0000256" key="3">
    <source>
        <dbReference type="PROSITE-ProRule" id="PRU00023"/>
    </source>
</evidence>
<protein>
    <submittedName>
        <fullName evidence="4">Uncharacterized protein</fullName>
    </submittedName>
</protein>
<gene>
    <name evidence="4" type="ORF">B6S12_01410</name>
</gene>
<accession>A0A2W6NJ89</accession>
<dbReference type="RefSeq" id="WP_111229038.1">
    <property type="nucleotide sequence ID" value="NZ_NBIU01000002.1"/>
</dbReference>
<feature type="repeat" description="ANK" evidence="3">
    <location>
        <begin position="247"/>
        <end position="279"/>
    </location>
</feature>
<dbReference type="SUPFAM" id="SSF48403">
    <property type="entry name" value="Ankyrin repeat"/>
    <property type="match status" value="2"/>
</dbReference>
<dbReference type="InterPro" id="IPR011889">
    <property type="entry name" value="Liste_lipo_26"/>
</dbReference>
<dbReference type="Pfam" id="PF12796">
    <property type="entry name" value="Ank_2"/>
    <property type="match status" value="3"/>
</dbReference>